<dbReference type="InterPro" id="IPR000210">
    <property type="entry name" value="BTB/POZ_dom"/>
</dbReference>
<dbReference type="SUPFAM" id="SSF57933">
    <property type="entry name" value="TAZ domain"/>
    <property type="match status" value="1"/>
</dbReference>
<feature type="region of interest" description="Disordered" evidence="6">
    <location>
        <begin position="1"/>
        <end position="49"/>
    </location>
</feature>
<protein>
    <submittedName>
        <fullName evidence="8">BTB/POZ and TAZ domain-containing protein 4</fullName>
    </submittedName>
</protein>
<evidence type="ECO:0000256" key="6">
    <source>
        <dbReference type="SAM" id="MobiDB-lite"/>
    </source>
</evidence>
<dbReference type="InterPro" id="IPR011333">
    <property type="entry name" value="SKP1/BTB/POZ_sf"/>
</dbReference>
<evidence type="ECO:0000256" key="1">
    <source>
        <dbReference type="ARBA" id="ARBA00004906"/>
    </source>
</evidence>
<dbReference type="GO" id="GO:0006355">
    <property type="term" value="P:regulation of DNA-templated transcription"/>
    <property type="evidence" value="ECO:0007669"/>
    <property type="project" value="UniProtKB-ARBA"/>
</dbReference>
<dbReference type="SMART" id="SM00551">
    <property type="entry name" value="ZnF_TAZ"/>
    <property type="match status" value="1"/>
</dbReference>
<reference evidence="8 9" key="1">
    <citation type="journal article" date="2015" name="Proc. Natl. Acad. Sci. U.S.A.">
        <title>The resurrection genome of Boea hygrometrica: A blueprint for survival of dehydration.</title>
        <authorList>
            <person name="Xiao L."/>
            <person name="Yang G."/>
            <person name="Zhang L."/>
            <person name="Yang X."/>
            <person name="Zhao S."/>
            <person name="Ji Z."/>
            <person name="Zhou Q."/>
            <person name="Hu M."/>
            <person name="Wang Y."/>
            <person name="Chen M."/>
            <person name="Xu Y."/>
            <person name="Jin H."/>
            <person name="Xiao X."/>
            <person name="Hu G."/>
            <person name="Bao F."/>
            <person name="Hu Y."/>
            <person name="Wan P."/>
            <person name="Li L."/>
            <person name="Deng X."/>
            <person name="Kuang T."/>
            <person name="Xiang C."/>
            <person name="Zhu J.K."/>
            <person name="Oliver M.J."/>
            <person name="He Y."/>
        </authorList>
    </citation>
    <scope>NUCLEOTIDE SEQUENCE [LARGE SCALE GENOMIC DNA]</scope>
    <source>
        <strain evidence="9">cv. XS01</strain>
    </source>
</reference>
<accession>A0A2Z7AT90</accession>
<dbReference type="PANTHER" id="PTHR46287">
    <property type="entry name" value="BTB/POZ AND TAZ DOMAIN-CONTAINING PROTEIN 3-RELATED"/>
    <property type="match status" value="1"/>
</dbReference>
<feature type="domain" description="BTB" evidence="7">
    <location>
        <begin position="67"/>
        <end position="137"/>
    </location>
</feature>
<sequence length="455" mass="51083">MGPGNDGSFSHSEKTMLPVPPPLPVHLNTRSYQRGLSTSGSKGRGHCCSSDSINDPMDRLFDEAYRADVSILTDDGGVIYAHACILGNASPVLRSMLKQKGRTRGRRLRSISIRGVQPEAARVFVRFLYSSCYEEGKMKEFAMPLLVLSHAYVVPHLKKICESWLEQRLLSIENAIDVFQLSLLCDAPRLSLICHRFILKNFKSVSATEGWNAMKESHPVLEKELLTSIIDEDFTQKERTRKANERKVYEQLYDSMEALVHICKDGCRTIGPLNKNLRHDCQPCEYMACKGLETLVFYVKNARVPYYIHRHGRRPAEVSVQEMVDRIEGHSHGHAMVKKTAEQDGDAPEKNDVSMEEASKMMAAETEQGAGSSRAGKARCSMPTPPSLEERYTPPHRREETGFQRIPTIVRGYENGNPKPHLHQLYNVNNPVNQPGLYEEGIGFLAGNTGVNAEN</sequence>
<dbReference type="GO" id="GO:0042542">
    <property type="term" value="P:response to hydrogen peroxide"/>
    <property type="evidence" value="ECO:0007669"/>
    <property type="project" value="UniProtKB-ARBA"/>
</dbReference>
<dbReference type="InterPro" id="IPR000197">
    <property type="entry name" value="Znf_TAZ"/>
</dbReference>
<dbReference type="FunFam" id="1.25.40.420:FF:000012">
    <property type="entry name" value="BTB/POZ and TAZ domain-containing protein 2"/>
    <property type="match status" value="1"/>
</dbReference>
<keyword evidence="3" id="KW-0863">Zinc-finger</keyword>
<dbReference type="InterPro" id="IPR035898">
    <property type="entry name" value="TAZ_dom_sf"/>
</dbReference>
<dbReference type="Proteomes" id="UP000250235">
    <property type="component" value="Unassembled WGS sequence"/>
</dbReference>
<name>A0A2Z7AT90_9LAMI</name>
<evidence type="ECO:0000256" key="2">
    <source>
        <dbReference type="ARBA" id="ARBA00022723"/>
    </source>
</evidence>
<dbReference type="GO" id="GO:0008270">
    <property type="term" value="F:zinc ion binding"/>
    <property type="evidence" value="ECO:0007669"/>
    <property type="project" value="UniProtKB-KW"/>
</dbReference>
<feature type="compositionally biased region" description="Polar residues" evidence="6">
    <location>
        <begin position="28"/>
        <end position="41"/>
    </location>
</feature>
<keyword evidence="9" id="KW-1185">Reference proteome</keyword>
<dbReference type="EMBL" id="KV012576">
    <property type="protein sequence ID" value="KZV24606.1"/>
    <property type="molecule type" value="Genomic_DNA"/>
</dbReference>
<dbReference type="CDD" id="cd14733">
    <property type="entry name" value="BACK"/>
    <property type="match status" value="1"/>
</dbReference>
<dbReference type="SUPFAM" id="SSF54695">
    <property type="entry name" value="POZ domain"/>
    <property type="match status" value="1"/>
</dbReference>
<dbReference type="PROSITE" id="PS50097">
    <property type="entry name" value="BTB"/>
    <property type="match status" value="1"/>
</dbReference>
<feature type="region of interest" description="Disordered" evidence="6">
    <location>
        <begin position="360"/>
        <end position="395"/>
    </location>
</feature>
<dbReference type="GO" id="GO:0005516">
    <property type="term" value="F:calmodulin binding"/>
    <property type="evidence" value="ECO:0007669"/>
    <property type="project" value="UniProtKB-ARBA"/>
</dbReference>
<evidence type="ECO:0000256" key="3">
    <source>
        <dbReference type="ARBA" id="ARBA00022771"/>
    </source>
</evidence>
<comment type="pathway">
    <text evidence="1">Protein modification; protein ubiquitination.</text>
</comment>
<dbReference type="SMART" id="SM00225">
    <property type="entry name" value="BTB"/>
    <property type="match status" value="1"/>
</dbReference>
<dbReference type="InterPro" id="IPR044513">
    <property type="entry name" value="BT1/2/3/4/5"/>
</dbReference>
<dbReference type="Pfam" id="PF00651">
    <property type="entry name" value="BTB"/>
    <property type="match status" value="1"/>
</dbReference>
<evidence type="ECO:0000256" key="4">
    <source>
        <dbReference type="ARBA" id="ARBA00022786"/>
    </source>
</evidence>
<dbReference type="Gene3D" id="1.25.40.420">
    <property type="match status" value="1"/>
</dbReference>
<keyword evidence="5" id="KW-0862">Zinc</keyword>
<dbReference type="GO" id="GO:0009751">
    <property type="term" value="P:response to salicylic acid"/>
    <property type="evidence" value="ECO:0007669"/>
    <property type="project" value="UniProtKB-ARBA"/>
</dbReference>
<evidence type="ECO:0000259" key="7">
    <source>
        <dbReference type="PROSITE" id="PS50097"/>
    </source>
</evidence>
<dbReference type="GO" id="GO:0009725">
    <property type="term" value="P:response to hormone"/>
    <property type="evidence" value="ECO:0007669"/>
    <property type="project" value="UniProtKB-ARBA"/>
</dbReference>
<gene>
    <name evidence="8" type="ORF">F511_06432</name>
</gene>
<evidence type="ECO:0000313" key="9">
    <source>
        <dbReference type="Proteomes" id="UP000250235"/>
    </source>
</evidence>
<keyword evidence="2" id="KW-0479">Metal-binding</keyword>
<keyword evidence="4" id="KW-0833">Ubl conjugation pathway</keyword>
<dbReference type="OrthoDB" id="6359816at2759"/>
<dbReference type="AlphaFoldDB" id="A0A2Z7AT90"/>
<organism evidence="8 9">
    <name type="scientific">Dorcoceras hygrometricum</name>
    <dbReference type="NCBI Taxonomy" id="472368"/>
    <lineage>
        <taxon>Eukaryota</taxon>
        <taxon>Viridiplantae</taxon>
        <taxon>Streptophyta</taxon>
        <taxon>Embryophyta</taxon>
        <taxon>Tracheophyta</taxon>
        <taxon>Spermatophyta</taxon>
        <taxon>Magnoliopsida</taxon>
        <taxon>eudicotyledons</taxon>
        <taxon>Gunneridae</taxon>
        <taxon>Pentapetalae</taxon>
        <taxon>asterids</taxon>
        <taxon>lamiids</taxon>
        <taxon>Lamiales</taxon>
        <taxon>Gesneriaceae</taxon>
        <taxon>Didymocarpoideae</taxon>
        <taxon>Trichosporeae</taxon>
        <taxon>Loxocarpinae</taxon>
        <taxon>Dorcoceras</taxon>
    </lineage>
</organism>
<evidence type="ECO:0000256" key="5">
    <source>
        <dbReference type="ARBA" id="ARBA00022833"/>
    </source>
</evidence>
<proteinExistence type="predicted"/>
<evidence type="ECO:0000313" key="8">
    <source>
        <dbReference type="EMBL" id="KZV24606.1"/>
    </source>
</evidence>
<dbReference type="PANTHER" id="PTHR46287:SF11">
    <property type="entry name" value="BTB_POZ AND TAZ DOMAIN-CONTAINING PROTEIN 4"/>
    <property type="match status" value="1"/>
</dbReference>
<dbReference type="Gene3D" id="3.30.710.10">
    <property type="entry name" value="Potassium Channel Kv1.1, Chain A"/>
    <property type="match status" value="1"/>
</dbReference>